<dbReference type="Pfam" id="PF13087">
    <property type="entry name" value="AAA_12"/>
    <property type="match status" value="1"/>
</dbReference>
<dbReference type="OrthoDB" id="6513042at2759"/>
<dbReference type="PANTHER" id="PTHR45418:SF1">
    <property type="entry name" value="CANCER_TESTIS ANTIGEN 55"/>
    <property type="match status" value="1"/>
</dbReference>
<evidence type="ECO:0000256" key="9">
    <source>
        <dbReference type="ARBA" id="ARBA00022884"/>
    </source>
</evidence>
<dbReference type="InterPro" id="IPR041677">
    <property type="entry name" value="DNA2/NAM7_AAA_11"/>
</dbReference>
<feature type="region of interest" description="Disordered" evidence="13">
    <location>
        <begin position="59"/>
        <end position="105"/>
    </location>
</feature>
<keyword evidence="12" id="KW-0479">Metal-binding</keyword>
<evidence type="ECO:0000256" key="13">
    <source>
        <dbReference type="SAM" id="MobiDB-lite"/>
    </source>
</evidence>
<dbReference type="AlphaFoldDB" id="A0A8H7XL99"/>
<dbReference type="InterPro" id="IPR047187">
    <property type="entry name" value="SF1_C_Upf1"/>
</dbReference>
<dbReference type="EMBL" id="JAFIQS010000014">
    <property type="protein sequence ID" value="KAG5163645.1"/>
    <property type="molecule type" value="Genomic_DNA"/>
</dbReference>
<dbReference type="GO" id="GO:0003723">
    <property type="term" value="F:RNA binding"/>
    <property type="evidence" value="ECO:0007669"/>
    <property type="project" value="UniProtKB-KW"/>
</dbReference>
<keyword evidence="10" id="KW-0943">RNA-mediated gene silencing</keyword>
<evidence type="ECO:0000256" key="3">
    <source>
        <dbReference type="ARBA" id="ARBA00012552"/>
    </source>
</evidence>
<dbReference type="GO" id="GO:0016787">
    <property type="term" value="F:hydrolase activity"/>
    <property type="evidence" value="ECO:0007669"/>
    <property type="project" value="UniProtKB-KW"/>
</dbReference>
<dbReference type="GO" id="GO:0036464">
    <property type="term" value="C:cytoplasmic ribonucleoprotein granule"/>
    <property type="evidence" value="ECO:0007669"/>
    <property type="project" value="UniProtKB-SubCell"/>
</dbReference>
<evidence type="ECO:0000256" key="6">
    <source>
        <dbReference type="ARBA" id="ARBA00022801"/>
    </source>
</evidence>
<feature type="zinc finger region" description="C3H1-type" evidence="12">
    <location>
        <begin position="2"/>
        <end position="29"/>
    </location>
</feature>
<feature type="compositionally biased region" description="Polar residues" evidence="13">
    <location>
        <begin position="59"/>
        <end position="74"/>
    </location>
</feature>
<evidence type="ECO:0000256" key="1">
    <source>
        <dbReference type="ARBA" id="ARBA00004331"/>
    </source>
</evidence>
<keyword evidence="8" id="KW-0067">ATP-binding</keyword>
<dbReference type="InterPro" id="IPR049080">
    <property type="entry name" value="MOV-10-like_beta-barrel"/>
</dbReference>
<keyword evidence="6" id="KW-0378">Hydrolase</keyword>
<protein>
    <recommendedName>
        <fullName evidence="3">RNA helicase</fullName>
        <ecNumber evidence="3">3.6.4.13</ecNumber>
    </recommendedName>
</protein>
<evidence type="ECO:0000256" key="11">
    <source>
        <dbReference type="ARBA" id="ARBA00047984"/>
    </source>
</evidence>
<comment type="subcellular location">
    <subcellularLocation>
        <location evidence="1">Cytoplasm</location>
        <location evidence="1">Cytoplasmic ribonucleoprotein granule</location>
    </subcellularLocation>
</comment>
<dbReference type="Pfam" id="PF13086">
    <property type="entry name" value="AAA_11"/>
    <property type="match status" value="2"/>
</dbReference>
<evidence type="ECO:0000259" key="14">
    <source>
        <dbReference type="PROSITE" id="PS50103"/>
    </source>
</evidence>
<keyword evidence="7" id="KW-0347">Helicase</keyword>
<dbReference type="SUPFAM" id="SSF52540">
    <property type="entry name" value="P-loop containing nucleoside triphosphate hydrolases"/>
    <property type="match status" value="1"/>
</dbReference>
<comment type="caution">
    <text evidence="15">The sequence shown here is derived from an EMBL/GenBank/DDBJ whole genome shotgun (WGS) entry which is preliminary data.</text>
</comment>
<keyword evidence="12" id="KW-0862">Zinc</keyword>
<dbReference type="CDD" id="cd18808">
    <property type="entry name" value="SF1_C_Upf1"/>
    <property type="match status" value="1"/>
</dbReference>
<accession>A0A8H7XL99</accession>
<evidence type="ECO:0000256" key="7">
    <source>
        <dbReference type="ARBA" id="ARBA00022806"/>
    </source>
</evidence>
<keyword evidence="9" id="KW-0694">RNA-binding</keyword>
<dbReference type="InterPro" id="IPR027417">
    <property type="entry name" value="P-loop_NTPase"/>
</dbReference>
<reference evidence="15" key="1">
    <citation type="submission" date="2021-02" db="EMBL/GenBank/DDBJ databases">
        <title>Psilocybe cubensis genome.</title>
        <authorList>
            <person name="Mckernan K.J."/>
            <person name="Crawford S."/>
            <person name="Trippe A."/>
            <person name="Kane L.T."/>
            <person name="Mclaughlin S."/>
        </authorList>
    </citation>
    <scope>NUCLEOTIDE SEQUENCE [LARGE SCALE GENOMIC DNA]</scope>
    <source>
        <strain evidence="15">MGC-MH-2018</strain>
    </source>
</reference>
<feature type="domain" description="C3H1-type" evidence="14">
    <location>
        <begin position="2"/>
        <end position="29"/>
    </location>
</feature>
<keyword evidence="5" id="KW-0547">Nucleotide-binding</keyword>
<dbReference type="GO" id="GO:0005524">
    <property type="term" value="F:ATP binding"/>
    <property type="evidence" value="ECO:0007669"/>
    <property type="project" value="UniProtKB-KW"/>
</dbReference>
<dbReference type="Gene3D" id="3.40.50.300">
    <property type="entry name" value="P-loop containing nucleotide triphosphate hydrolases"/>
    <property type="match status" value="2"/>
</dbReference>
<dbReference type="Pfam" id="PF21634">
    <property type="entry name" value="MOV-10_beta-barrel"/>
    <property type="match status" value="1"/>
</dbReference>
<dbReference type="InterPro" id="IPR000571">
    <property type="entry name" value="Znf_CCCH"/>
</dbReference>
<evidence type="ECO:0000256" key="12">
    <source>
        <dbReference type="PROSITE-ProRule" id="PRU00723"/>
    </source>
</evidence>
<dbReference type="GO" id="GO:0031047">
    <property type="term" value="P:regulatory ncRNA-mediated gene silencing"/>
    <property type="evidence" value="ECO:0007669"/>
    <property type="project" value="UniProtKB-KW"/>
</dbReference>
<evidence type="ECO:0000256" key="10">
    <source>
        <dbReference type="ARBA" id="ARBA00023158"/>
    </source>
</evidence>
<dbReference type="PANTHER" id="PTHR45418">
    <property type="entry name" value="CANCER/TESTIS ANTIGEN 55"/>
    <property type="match status" value="1"/>
</dbReference>
<comment type="similarity">
    <text evidence="2">Belongs to the DNA2/NAM7 helicase family. SDE3 subfamily.</text>
</comment>
<dbReference type="InterPro" id="IPR026122">
    <property type="entry name" value="MOV-10/SDE3_DEXXQ/H-box"/>
</dbReference>
<evidence type="ECO:0000256" key="4">
    <source>
        <dbReference type="ARBA" id="ARBA00022490"/>
    </source>
</evidence>
<keyword evidence="12" id="KW-0863">Zinc-finger</keyword>
<comment type="catalytic activity">
    <reaction evidence="11">
        <text>ATP + H2O = ADP + phosphate + H(+)</text>
        <dbReference type="Rhea" id="RHEA:13065"/>
        <dbReference type="ChEBI" id="CHEBI:15377"/>
        <dbReference type="ChEBI" id="CHEBI:15378"/>
        <dbReference type="ChEBI" id="CHEBI:30616"/>
        <dbReference type="ChEBI" id="CHEBI:43474"/>
        <dbReference type="ChEBI" id="CHEBI:456216"/>
        <dbReference type="EC" id="3.6.4.13"/>
    </reaction>
</comment>
<evidence type="ECO:0000256" key="5">
    <source>
        <dbReference type="ARBA" id="ARBA00022741"/>
    </source>
</evidence>
<name>A0A8H7XL99_PSICU</name>
<dbReference type="CDD" id="cd18038">
    <property type="entry name" value="DEXXQc_Helz-like"/>
    <property type="match status" value="1"/>
</dbReference>
<evidence type="ECO:0000313" key="15">
    <source>
        <dbReference type="EMBL" id="KAG5163645.1"/>
    </source>
</evidence>
<gene>
    <name evidence="15" type="ORF">JR316_011428</name>
</gene>
<dbReference type="InterPro" id="IPR041679">
    <property type="entry name" value="DNA2/NAM7-like_C"/>
</dbReference>
<sequence length="1009" mass="113733">MSVNPSYCVPFVTNGCTFGGNCSRRHDIFKCSCGRILLEEYRKPHTKGNAHRQALQAIQKSGAQIPKSSSTGSVPRNRAGRSSRRSATAQYAAARQESSSSSPVQEQLVCEHCRRKVDNADYDAHVEGHMQRQRMDDALAELEEAKNDKEGVVVSGRNGIDFGILAGDCTVEIGITITSTLSAVSLNRCRVESSTRKDEHGVKFSARLRGKGRVIPKGATRHLSVVFHPSYAGKYDDNLALVFFDLEKRSTFVITRSVAATVGDAEDHEQLKAKAPYKRRRIFRIDPIGTVVPSMRPPTWSKTPWVDKLLPFYPPERLIKMAFGPPPVVRQAYTNVKKHYMPAVFNENTYAWFFQTLLYLEEHQVKLDLEAYSLSDVELKADYPRYKLLVEGLAENRPSVLVGDFIHVSHHEPPETLNTNRTWYEGRVHKVHENHVTLLFGENFSTYKGTKFDVRFVLNRLPFRRMHQALVNKVNPKRLLFPEQAHIQGVTRVSAKQMEDISPANRLVKEDEEQLETVAAILNQAPGSVPFVVFGPPGTGKTITIVEAMNQILDRDPNARILACAPNNSAADLIAMKLMNRGPSQIYRLNALSRKLDDMDQSLRRFSSINDNLVFAMPDKESLQKFRVVVSTCLSAGVPASLGLERGHFSHIFIDEAGQGKEPELMIPIKSIADDKTNVILAGDNQQLGPIINSSLASSLGLKLSYLARIMQREIYDLAKYKGITIVKLIKNFRSHPDILRFSNEQFYNSELQTCGNVALTHSLVNYEELPKKQFPLMFHSVVGKDEREASSPSFFNIIEATQVKKYCISLITNRKNNIKAEHIGVITPYHAQRCKILDLLHKDVRFRDIKVGSVEEFQGQERRVIIISTVRSNTDYVTSDIRRSLGFVANKSRMNVALTRAQALLIVVGNPTVLSLDPLWRSFLNYIHSRGGWRGKEIDWDPKEPVFSDGSYDATRKSQAEAELEDTIAKLRAMVIQKHEDDGFEIDDEDDEDQDAAAFERPILREAE</sequence>
<feature type="region of interest" description="Disordered" evidence="13">
    <location>
        <begin position="983"/>
        <end position="1009"/>
    </location>
</feature>
<proteinExistence type="inferred from homology"/>
<feature type="compositionally biased region" description="Acidic residues" evidence="13">
    <location>
        <begin position="983"/>
        <end position="996"/>
    </location>
</feature>
<dbReference type="GO" id="GO:0008270">
    <property type="term" value="F:zinc ion binding"/>
    <property type="evidence" value="ECO:0007669"/>
    <property type="project" value="UniProtKB-KW"/>
</dbReference>
<dbReference type="GO" id="GO:0032574">
    <property type="term" value="F:5'-3' RNA helicase activity"/>
    <property type="evidence" value="ECO:0007669"/>
    <property type="project" value="InterPro"/>
</dbReference>
<dbReference type="PROSITE" id="PS50103">
    <property type="entry name" value="ZF_C3H1"/>
    <property type="match status" value="1"/>
</dbReference>
<organism evidence="15">
    <name type="scientific">Psilocybe cubensis</name>
    <name type="common">Psychedelic mushroom</name>
    <name type="synonym">Stropharia cubensis</name>
    <dbReference type="NCBI Taxonomy" id="181762"/>
    <lineage>
        <taxon>Eukaryota</taxon>
        <taxon>Fungi</taxon>
        <taxon>Dikarya</taxon>
        <taxon>Basidiomycota</taxon>
        <taxon>Agaricomycotina</taxon>
        <taxon>Agaricomycetes</taxon>
        <taxon>Agaricomycetidae</taxon>
        <taxon>Agaricales</taxon>
        <taxon>Agaricineae</taxon>
        <taxon>Strophariaceae</taxon>
        <taxon>Psilocybe</taxon>
    </lineage>
</organism>
<keyword evidence="4" id="KW-0963">Cytoplasm</keyword>
<evidence type="ECO:0000256" key="2">
    <source>
        <dbReference type="ARBA" id="ARBA00005601"/>
    </source>
</evidence>
<evidence type="ECO:0000256" key="8">
    <source>
        <dbReference type="ARBA" id="ARBA00022840"/>
    </source>
</evidence>
<dbReference type="EC" id="3.6.4.13" evidence="3"/>
<dbReference type="FunFam" id="3.40.50.300:FF:000608">
    <property type="entry name" value="Mov10 RISC complex RNA helicase"/>
    <property type="match status" value="1"/>
</dbReference>